<evidence type="ECO:0000256" key="1">
    <source>
        <dbReference type="SAM" id="MobiDB-lite"/>
    </source>
</evidence>
<evidence type="ECO:0000313" key="2">
    <source>
        <dbReference type="EMBL" id="TFK98660.1"/>
    </source>
</evidence>
<reference evidence="2 3" key="1">
    <citation type="journal article" date="2019" name="Nat. Ecol. Evol.">
        <title>Megaphylogeny resolves global patterns of mushroom evolution.</title>
        <authorList>
            <person name="Varga T."/>
            <person name="Krizsan K."/>
            <person name="Foldi C."/>
            <person name="Dima B."/>
            <person name="Sanchez-Garcia M."/>
            <person name="Sanchez-Ramirez S."/>
            <person name="Szollosi G.J."/>
            <person name="Szarkandi J.G."/>
            <person name="Papp V."/>
            <person name="Albert L."/>
            <person name="Andreopoulos W."/>
            <person name="Angelini C."/>
            <person name="Antonin V."/>
            <person name="Barry K.W."/>
            <person name="Bougher N.L."/>
            <person name="Buchanan P."/>
            <person name="Buyck B."/>
            <person name="Bense V."/>
            <person name="Catcheside P."/>
            <person name="Chovatia M."/>
            <person name="Cooper J."/>
            <person name="Damon W."/>
            <person name="Desjardin D."/>
            <person name="Finy P."/>
            <person name="Geml J."/>
            <person name="Haridas S."/>
            <person name="Hughes K."/>
            <person name="Justo A."/>
            <person name="Karasinski D."/>
            <person name="Kautmanova I."/>
            <person name="Kiss B."/>
            <person name="Kocsube S."/>
            <person name="Kotiranta H."/>
            <person name="LaButti K.M."/>
            <person name="Lechner B.E."/>
            <person name="Liimatainen K."/>
            <person name="Lipzen A."/>
            <person name="Lukacs Z."/>
            <person name="Mihaltcheva S."/>
            <person name="Morgado L.N."/>
            <person name="Niskanen T."/>
            <person name="Noordeloos M.E."/>
            <person name="Ohm R.A."/>
            <person name="Ortiz-Santana B."/>
            <person name="Ovrebo C."/>
            <person name="Racz N."/>
            <person name="Riley R."/>
            <person name="Savchenko A."/>
            <person name="Shiryaev A."/>
            <person name="Soop K."/>
            <person name="Spirin V."/>
            <person name="Szebenyi C."/>
            <person name="Tomsovsky M."/>
            <person name="Tulloss R.E."/>
            <person name="Uehling J."/>
            <person name="Grigoriev I.V."/>
            <person name="Vagvolgyi C."/>
            <person name="Papp T."/>
            <person name="Martin F.M."/>
            <person name="Miettinen O."/>
            <person name="Hibbett D.S."/>
            <person name="Nagy L.G."/>
        </authorList>
    </citation>
    <scope>NUCLEOTIDE SEQUENCE [LARGE SCALE GENOMIC DNA]</scope>
    <source>
        <strain evidence="2 3">CBS 309.79</strain>
    </source>
</reference>
<evidence type="ECO:0000313" key="3">
    <source>
        <dbReference type="Proteomes" id="UP000305067"/>
    </source>
</evidence>
<feature type="region of interest" description="Disordered" evidence="1">
    <location>
        <begin position="165"/>
        <end position="187"/>
    </location>
</feature>
<dbReference type="AlphaFoldDB" id="A0A5C3QE09"/>
<accession>A0A5C3QE09</accession>
<dbReference type="EMBL" id="ML178838">
    <property type="protein sequence ID" value="TFK98660.1"/>
    <property type="molecule type" value="Genomic_DNA"/>
</dbReference>
<feature type="compositionally biased region" description="Basic and acidic residues" evidence="1">
    <location>
        <begin position="174"/>
        <end position="187"/>
    </location>
</feature>
<protein>
    <submittedName>
        <fullName evidence="2">Uncharacterized protein</fullName>
    </submittedName>
</protein>
<gene>
    <name evidence="2" type="ORF">BDV98DRAFT_628146</name>
</gene>
<proteinExistence type="predicted"/>
<sequence>MAKRGLVTDQAALWVFNTCRLGVEQQVTSLVKEDGVLTTAWGRILRQVEWRADGINVVALSRFPRDMDETQSAVVNFKATDAASSRVWRGKSDTQLVFNLDLSALAILLRIIYLSTVHSFNLRPKDKVPLSCRLLDHLVFSRVEPPSHKRQRAIATHHSTLAGVHFSPKPQTTKLDKMAADGGRRTS</sequence>
<keyword evidence="3" id="KW-1185">Reference proteome</keyword>
<organism evidence="2 3">
    <name type="scientific">Pterulicium gracile</name>
    <dbReference type="NCBI Taxonomy" id="1884261"/>
    <lineage>
        <taxon>Eukaryota</taxon>
        <taxon>Fungi</taxon>
        <taxon>Dikarya</taxon>
        <taxon>Basidiomycota</taxon>
        <taxon>Agaricomycotina</taxon>
        <taxon>Agaricomycetes</taxon>
        <taxon>Agaricomycetidae</taxon>
        <taxon>Agaricales</taxon>
        <taxon>Pleurotineae</taxon>
        <taxon>Pterulaceae</taxon>
        <taxon>Pterulicium</taxon>
    </lineage>
</organism>
<name>A0A5C3QE09_9AGAR</name>
<dbReference type="Proteomes" id="UP000305067">
    <property type="component" value="Unassembled WGS sequence"/>
</dbReference>